<dbReference type="RefSeq" id="WP_003135030.1">
    <property type="nucleotide sequence ID" value="NZ_AMQS01000008.1"/>
</dbReference>
<dbReference type="eggNOG" id="COG4493">
    <property type="taxonomic scope" value="Bacteria"/>
</dbReference>
<accession>K2PWK8</accession>
<name>K2PWK8_9LACT</name>
<gene>
    <name evidence="1" type="ORF">C426_0698</name>
</gene>
<dbReference type="Pfam" id="PF06335">
    <property type="entry name" value="DUF1054"/>
    <property type="match status" value="1"/>
</dbReference>
<dbReference type="PIRSF" id="PIRSF021332">
    <property type="entry name" value="DUF1054"/>
    <property type="match status" value="1"/>
</dbReference>
<sequence>MFRKNSFEVFDIEGLEPRMDGVRAEIQPVFMKIGEEMRERISQAIPNQDFYLHIAQHRRRTSNAPENTWSAIGRQKRGYKMEPHFQLGIWQEYVFVYLSIIDQPKGQKDFAEKLGQLSALPEGFVLSKDHTKADFYEVNYFPEFVDRLKKVKKSELELGKIWEASRFDGVQDKVILQEMLETVDDLLPIYKQLMKEG</sequence>
<evidence type="ECO:0000313" key="2">
    <source>
        <dbReference type="Proteomes" id="UP000006787"/>
    </source>
</evidence>
<dbReference type="PATRIC" id="fig|1231377.3.peg.700"/>
<dbReference type="Gene3D" id="3.30.930.20">
    <property type="entry name" value="Protein of unknown function DUF1054"/>
    <property type="match status" value="1"/>
</dbReference>
<dbReference type="InterPro" id="IPR053707">
    <property type="entry name" value="UPF0637_domain_sf"/>
</dbReference>
<proteinExistence type="predicted"/>
<dbReference type="AlphaFoldDB" id="K2PWK8"/>
<dbReference type="EMBL" id="AMQS01000008">
    <property type="protein sequence ID" value="EKF51836.1"/>
    <property type="molecule type" value="Genomic_DNA"/>
</dbReference>
<protein>
    <submittedName>
        <fullName evidence="1">Uncharacterized protein</fullName>
    </submittedName>
</protein>
<organism evidence="1 2">
    <name type="scientific">Lactococcus garvieae DCC43</name>
    <dbReference type="NCBI Taxonomy" id="1231377"/>
    <lineage>
        <taxon>Bacteria</taxon>
        <taxon>Bacillati</taxon>
        <taxon>Bacillota</taxon>
        <taxon>Bacilli</taxon>
        <taxon>Lactobacillales</taxon>
        <taxon>Streptococcaceae</taxon>
        <taxon>Lactococcus</taxon>
    </lineage>
</organism>
<dbReference type="SUPFAM" id="SSF142913">
    <property type="entry name" value="YktB/PF0168-like"/>
    <property type="match status" value="1"/>
</dbReference>
<evidence type="ECO:0000313" key="1">
    <source>
        <dbReference type="EMBL" id="EKF51836.1"/>
    </source>
</evidence>
<dbReference type="Proteomes" id="UP000006787">
    <property type="component" value="Unassembled WGS sequence"/>
</dbReference>
<dbReference type="InterPro" id="IPR009403">
    <property type="entry name" value="UPF0637"/>
</dbReference>
<reference evidence="1 2" key="1">
    <citation type="journal article" date="2012" name="J. Bacteriol.">
        <title>Genome Sequence of the Bacteriocin-Producing Strain Lactococcus garvieae DCC43.</title>
        <authorList>
            <person name="Gabrielsen C."/>
            <person name="Brede D.A."/>
            <person name="Hernandez P.E."/>
            <person name="Nes I.F."/>
            <person name="Diep D.B."/>
        </authorList>
    </citation>
    <scope>NUCLEOTIDE SEQUENCE [LARGE SCALE GENOMIC DNA]</scope>
    <source>
        <strain evidence="1 2">DCC43</strain>
    </source>
</reference>
<comment type="caution">
    <text evidence="1">The sequence shown here is derived from an EMBL/GenBank/DDBJ whole genome shotgun (WGS) entry which is preliminary data.</text>
</comment>